<gene>
    <name evidence="2" type="ORF">A2576_01615</name>
</gene>
<dbReference type="Proteomes" id="UP000178579">
    <property type="component" value="Unassembled WGS sequence"/>
</dbReference>
<evidence type="ECO:0000313" key="3">
    <source>
        <dbReference type="Proteomes" id="UP000178579"/>
    </source>
</evidence>
<accession>A0A1F5A140</accession>
<protein>
    <submittedName>
        <fullName evidence="2">Uncharacterized protein</fullName>
    </submittedName>
</protein>
<comment type="caution">
    <text evidence="2">The sequence shown here is derived from an EMBL/GenBank/DDBJ whole genome shotgun (WGS) entry which is preliminary data.</text>
</comment>
<evidence type="ECO:0000256" key="1">
    <source>
        <dbReference type="SAM" id="Phobius"/>
    </source>
</evidence>
<reference evidence="2 3" key="1">
    <citation type="journal article" date="2016" name="Nat. Commun.">
        <title>Thousands of microbial genomes shed light on interconnected biogeochemical processes in an aquifer system.</title>
        <authorList>
            <person name="Anantharaman K."/>
            <person name="Brown C.T."/>
            <person name="Hug L.A."/>
            <person name="Sharon I."/>
            <person name="Castelle C.J."/>
            <person name="Probst A.J."/>
            <person name="Thomas B.C."/>
            <person name="Singh A."/>
            <person name="Wilkins M.J."/>
            <person name="Karaoz U."/>
            <person name="Brodie E.L."/>
            <person name="Williams K.H."/>
            <person name="Hubbard S.S."/>
            <person name="Banfield J.F."/>
        </authorList>
    </citation>
    <scope>NUCLEOTIDE SEQUENCE [LARGE SCALE GENOMIC DNA]</scope>
</reference>
<keyword evidence="1" id="KW-0812">Transmembrane</keyword>
<feature type="transmembrane region" description="Helical" evidence="1">
    <location>
        <begin position="12"/>
        <end position="28"/>
    </location>
</feature>
<name>A0A1F5A140_9BACT</name>
<evidence type="ECO:0000313" key="2">
    <source>
        <dbReference type="EMBL" id="OGD12299.1"/>
    </source>
</evidence>
<dbReference type="AlphaFoldDB" id="A0A1F5A140"/>
<sequence>MFPVDRWAEYIRGGIVFLVVMWAVFGVWRKMRSEYESEKILGMSLRLTVGFAVGALAGARLVWGHWGWWWCSNSISKNEIYR</sequence>
<feature type="transmembrane region" description="Helical" evidence="1">
    <location>
        <begin position="40"/>
        <end position="63"/>
    </location>
</feature>
<dbReference type="EMBL" id="MEXV01000022">
    <property type="protein sequence ID" value="OGD12299.1"/>
    <property type="molecule type" value="Genomic_DNA"/>
</dbReference>
<keyword evidence="1" id="KW-1133">Transmembrane helix</keyword>
<organism evidence="2 3">
    <name type="scientific">Candidatus Amesbacteria bacterium RIFOXYD1_FULL_47_9</name>
    <dbReference type="NCBI Taxonomy" id="1797267"/>
    <lineage>
        <taxon>Bacteria</taxon>
        <taxon>Candidatus Amesiibacteriota</taxon>
    </lineage>
</organism>
<keyword evidence="1" id="KW-0472">Membrane</keyword>
<proteinExistence type="predicted"/>